<protein>
    <submittedName>
        <fullName evidence="1">Uncharacterized protein</fullName>
    </submittedName>
</protein>
<evidence type="ECO:0000313" key="2">
    <source>
        <dbReference type="Proteomes" id="UP000245657"/>
    </source>
</evidence>
<dbReference type="OrthoDB" id="375009at2157"/>
<proteinExistence type="predicted"/>
<dbReference type="RefSeq" id="WP_109969473.1">
    <property type="nucleotide sequence ID" value="NZ_CP176093.1"/>
</dbReference>
<dbReference type="InterPro" id="IPR054687">
    <property type="entry name" value="Two-CW_dom"/>
</dbReference>
<reference evidence="1 2" key="1">
    <citation type="submission" date="2018-05" db="EMBL/GenBank/DDBJ databases">
        <title>Draft genome of Methanospirillum lacunae Ki8-1.</title>
        <authorList>
            <person name="Dueholm M.S."/>
            <person name="Nielsen P.H."/>
            <person name="Bakmann L.F."/>
            <person name="Otzen D.E."/>
        </authorList>
    </citation>
    <scope>NUCLEOTIDE SEQUENCE [LARGE SCALE GENOMIC DNA]</scope>
    <source>
        <strain evidence="1 2">Ki8-1</strain>
    </source>
</reference>
<gene>
    <name evidence="1" type="ORF">DK846_13435</name>
</gene>
<sequence length="102" mass="11207">MSKQNCWEFKKCGRQPGGEKVKDLGVCPAAVESRTDRVNGGLNGGRSCWAITGTFCGGKVQGTHASKMGNCLNCDFYQIVQKEERPNFKTAGYILSLIRDEE</sequence>
<evidence type="ECO:0000313" key="1">
    <source>
        <dbReference type="EMBL" id="PWR70979.1"/>
    </source>
</evidence>
<name>A0A2V2MUB0_9EURY</name>
<dbReference type="NCBIfam" id="NF045718">
    <property type="entry name" value="two_CW_domain"/>
    <property type="match status" value="1"/>
</dbReference>
<dbReference type="Proteomes" id="UP000245657">
    <property type="component" value="Unassembled WGS sequence"/>
</dbReference>
<accession>A0A2V2MUB0</accession>
<dbReference type="GeneID" id="97547341"/>
<keyword evidence="2" id="KW-1185">Reference proteome</keyword>
<dbReference type="EMBL" id="QGMY01000009">
    <property type="protein sequence ID" value="PWR70979.1"/>
    <property type="molecule type" value="Genomic_DNA"/>
</dbReference>
<dbReference type="AlphaFoldDB" id="A0A2V2MUB0"/>
<comment type="caution">
    <text evidence="1">The sequence shown here is derived from an EMBL/GenBank/DDBJ whole genome shotgun (WGS) entry which is preliminary data.</text>
</comment>
<organism evidence="1 2">
    <name type="scientific">Methanospirillum lacunae</name>
    <dbReference type="NCBI Taxonomy" id="668570"/>
    <lineage>
        <taxon>Archaea</taxon>
        <taxon>Methanobacteriati</taxon>
        <taxon>Methanobacteriota</taxon>
        <taxon>Stenosarchaea group</taxon>
        <taxon>Methanomicrobia</taxon>
        <taxon>Methanomicrobiales</taxon>
        <taxon>Methanospirillaceae</taxon>
        <taxon>Methanospirillum</taxon>
    </lineage>
</organism>